<organism evidence="4">
    <name type="scientific">Tetranychus truncatus</name>
    <dbReference type="NCBI Taxonomy" id="93132"/>
    <lineage>
        <taxon>Eukaryota</taxon>
        <taxon>Metazoa</taxon>
        <taxon>Ecdysozoa</taxon>
        <taxon>Arthropoda</taxon>
        <taxon>Chelicerata</taxon>
        <taxon>Arachnida</taxon>
        <taxon>Acari</taxon>
        <taxon>Acariformes</taxon>
        <taxon>Trombidiformes</taxon>
        <taxon>Prostigmata</taxon>
        <taxon>Eleutherengona</taxon>
        <taxon>Raphignathae</taxon>
        <taxon>Tetranychoidea</taxon>
        <taxon>Tetranychidae</taxon>
        <taxon>Tetranychus</taxon>
    </lineage>
</organism>
<comment type="similarity">
    <text evidence="1">Belongs to the peptidase C1 family.</text>
</comment>
<dbReference type="InterPro" id="IPR013128">
    <property type="entry name" value="Peptidase_C1A"/>
</dbReference>
<dbReference type="SUPFAM" id="SSF54001">
    <property type="entry name" value="Cysteine proteinases"/>
    <property type="match status" value="1"/>
</dbReference>
<dbReference type="Gene3D" id="3.90.70.10">
    <property type="entry name" value="Cysteine proteinases"/>
    <property type="match status" value="1"/>
</dbReference>
<sequence length="323" mass="36532">MKLFLIVALFIYCVNGDEYISDGLQPLTDEIVNAINALNTTWKAGKSFGGSSSVEIDTLVPTQEKYSAKADFPMRKYGSFRLPVNFDSSRVWLNCTSIGKIYDQTKGYPSWIYTAVGTIADRLCIRHGIQIDVEATVKKMAEWNVGSNSYNNSANIGQAFQYWSKNGIFAVELTKESSCLPFSQKCQPNEIKITKYFKLKNECIDNETELMKSITLFGSVSAYMEVYSDFLNYRSGVYKRSSKNYLGVQNMKIIGWGTEKGVDYWLAAGSWGTQWGEEGFFRIQRQPQQFGAVPNPIATEFLPVNDVKDIHSYVHGQLFYLAK</sequence>
<dbReference type="SMART" id="SM00645">
    <property type="entry name" value="Pept_C1"/>
    <property type="match status" value="1"/>
</dbReference>
<protein>
    <submittedName>
        <fullName evidence="4">Cathepsin B</fullName>
    </submittedName>
</protein>
<dbReference type="GO" id="GO:0008234">
    <property type="term" value="F:cysteine-type peptidase activity"/>
    <property type="evidence" value="ECO:0007669"/>
    <property type="project" value="InterPro"/>
</dbReference>
<proteinExistence type="evidence at transcript level"/>
<name>A0A3G5ANU5_9ACAR</name>
<dbReference type="GO" id="GO:0006508">
    <property type="term" value="P:proteolysis"/>
    <property type="evidence" value="ECO:0007669"/>
    <property type="project" value="InterPro"/>
</dbReference>
<dbReference type="PANTHER" id="PTHR12411">
    <property type="entry name" value="CYSTEINE PROTEASE FAMILY C1-RELATED"/>
    <property type="match status" value="1"/>
</dbReference>
<feature type="domain" description="Peptidase C1A papain C-terminal" evidence="3">
    <location>
        <begin position="82"/>
        <end position="297"/>
    </location>
</feature>
<dbReference type="EMBL" id="MH990461">
    <property type="protein sequence ID" value="AYV89008.1"/>
    <property type="molecule type" value="mRNA"/>
</dbReference>
<feature type="signal peptide" evidence="2">
    <location>
        <begin position="1"/>
        <end position="16"/>
    </location>
</feature>
<dbReference type="InterPro" id="IPR000668">
    <property type="entry name" value="Peptidase_C1A_C"/>
</dbReference>
<dbReference type="AlphaFoldDB" id="A0A3G5ANU5"/>
<evidence type="ECO:0000259" key="3">
    <source>
        <dbReference type="SMART" id="SM00645"/>
    </source>
</evidence>
<accession>A0A3G5ANU5</accession>
<evidence type="ECO:0000313" key="4">
    <source>
        <dbReference type="EMBL" id="AYV89008.1"/>
    </source>
</evidence>
<feature type="chain" id="PRO_5018627545" evidence="2">
    <location>
        <begin position="17"/>
        <end position="323"/>
    </location>
</feature>
<reference evidence="4" key="1">
    <citation type="submission" date="2018-09" db="EMBL/GenBank/DDBJ databases">
        <title>Comparative analyses of salivary proteins from the facultative symbiont-infected and uninfected Tetranychus truncatus.</title>
        <authorList>
            <person name="Zhu Y.-X."/>
            <person name="Huang H.-J."/>
            <person name="Hong X.-Y."/>
        </authorList>
    </citation>
    <scope>NUCLEOTIDE SEQUENCE</scope>
</reference>
<keyword evidence="2" id="KW-0732">Signal</keyword>
<evidence type="ECO:0000256" key="1">
    <source>
        <dbReference type="ARBA" id="ARBA00008455"/>
    </source>
</evidence>
<dbReference type="InterPro" id="IPR038765">
    <property type="entry name" value="Papain-like_cys_pep_sf"/>
</dbReference>
<evidence type="ECO:0000256" key="2">
    <source>
        <dbReference type="SAM" id="SignalP"/>
    </source>
</evidence>
<dbReference type="Pfam" id="PF00112">
    <property type="entry name" value="Peptidase_C1"/>
    <property type="match status" value="1"/>
</dbReference>